<dbReference type="Proteomes" id="UP000505248">
    <property type="component" value="Segment"/>
</dbReference>
<reference evidence="1 2" key="1">
    <citation type="journal article" date="2013" name="PLoS Genet.">
        <title>Expanding the Marine Virosphere Using Metagenomics.</title>
        <authorList>
            <person name="Mizuno C.M."/>
            <person name="Rodriguez-Valera F."/>
            <person name="Kimes N.E."/>
            <person name="Ghai R."/>
        </authorList>
    </citation>
    <scope>NUCLEOTIDE SEQUENCE [LARGE SCALE GENOMIC DNA]</scope>
    <source>
        <strain evidence="1">UvMED-CGR-U-MedDCM-OCT-S45-C4</strain>
    </source>
</reference>
<organism evidence="1 2">
    <name type="scientific">uncultured phage_MedDCM-OCT-S45-C4</name>
    <dbReference type="NCBI Taxonomy" id="2740801"/>
    <lineage>
        <taxon>Viruses</taxon>
        <taxon>Duplodnaviria</taxon>
        <taxon>Heunggongvirae</taxon>
        <taxon>Uroviricota</taxon>
        <taxon>Caudoviricetes</taxon>
        <taxon>Autographivirales</taxon>
        <taxon>Ashivirus</taxon>
        <taxon>Ashivirus S45C4</taxon>
    </lineage>
</organism>
<evidence type="ECO:0000313" key="2">
    <source>
        <dbReference type="Proteomes" id="UP000505248"/>
    </source>
</evidence>
<dbReference type="RefSeq" id="YP_009778005.1">
    <property type="nucleotide sequence ID" value="NC_047709.1"/>
</dbReference>
<proteinExistence type="predicted"/>
<dbReference type="GeneID" id="55412095"/>
<accession>A0A6S4PCE6</accession>
<evidence type="ECO:0000313" key="1">
    <source>
        <dbReference type="EMBL" id="BAQ93947.1"/>
    </source>
</evidence>
<sequence length="58" mass="6540">MMQTKTITRHTRAGYKGKDIVCTCGAVHHVYHFAWSGLGCKSCGNMVDKYDFKEVISK</sequence>
<dbReference type="KEGG" id="vg:55412095"/>
<name>A0A6S4PCE6_9CAUD</name>
<protein>
    <submittedName>
        <fullName evidence="1">Uncharacterized protein</fullName>
    </submittedName>
</protein>
<keyword evidence="2" id="KW-1185">Reference proteome</keyword>
<dbReference type="EMBL" id="AP013538">
    <property type="protein sequence ID" value="BAQ93947.1"/>
    <property type="molecule type" value="Genomic_DNA"/>
</dbReference>